<organism evidence="1 2">
    <name type="scientific">Saccharopolyspora elongata</name>
    <dbReference type="NCBI Taxonomy" id="2530387"/>
    <lineage>
        <taxon>Bacteria</taxon>
        <taxon>Bacillati</taxon>
        <taxon>Actinomycetota</taxon>
        <taxon>Actinomycetes</taxon>
        <taxon>Pseudonocardiales</taxon>
        <taxon>Pseudonocardiaceae</taxon>
        <taxon>Saccharopolyspora</taxon>
    </lineage>
</organism>
<sequence length="123" mass="13406">MLPAWLEQHIQAIDDTRRAGYRFLYLPNLENLTMLQAFHLAHGATDWYCAGSATEAIGARFVLEFGRPRQLWQACGSVTDVIGELLQLPPHGSPGAPRLALSGPSDLWVPSFARSSFGGIGLS</sequence>
<dbReference type="AlphaFoldDB" id="A0A4R4Y7J0"/>
<dbReference type="EMBL" id="SMKW01000071">
    <property type="protein sequence ID" value="TDD40316.1"/>
    <property type="molecule type" value="Genomic_DNA"/>
</dbReference>
<proteinExistence type="predicted"/>
<keyword evidence="2" id="KW-1185">Reference proteome</keyword>
<comment type="caution">
    <text evidence="1">The sequence shown here is derived from an EMBL/GenBank/DDBJ whole genome shotgun (WGS) entry which is preliminary data.</text>
</comment>
<protein>
    <submittedName>
        <fullName evidence="1">Uncharacterized protein</fullName>
    </submittedName>
</protein>
<accession>A0A4R4Y7J0</accession>
<gene>
    <name evidence="1" type="ORF">E1288_35680</name>
</gene>
<dbReference type="OrthoDB" id="3634287at2"/>
<name>A0A4R4Y7J0_9PSEU</name>
<dbReference type="Proteomes" id="UP000294947">
    <property type="component" value="Unassembled WGS sequence"/>
</dbReference>
<evidence type="ECO:0000313" key="1">
    <source>
        <dbReference type="EMBL" id="TDD40316.1"/>
    </source>
</evidence>
<reference evidence="1 2" key="1">
    <citation type="submission" date="2019-03" db="EMBL/GenBank/DDBJ databases">
        <title>Draft genome sequences of novel Actinobacteria.</title>
        <authorList>
            <person name="Sahin N."/>
            <person name="Ay H."/>
            <person name="Saygin H."/>
        </authorList>
    </citation>
    <scope>NUCLEOTIDE SEQUENCE [LARGE SCALE GENOMIC DNA]</scope>
    <source>
        <strain evidence="1 2">7K502</strain>
    </source>
</reference>
<evidence type="ECO:0000313" key="2">
    <source>
        <dbReference type="Proteomes" id="UP000294947"/>
    </source>
</evidence>